<feature type="transmembrane region" description="Helical" evidence="6">
    <location>
        <begin position="115"/>
        <end position="136"/>
    </location>
</feature>
<evidence type="ECO:0000256" key="1">
    <source>
        <dbReference type="ARBA" id="ARBA00004141"/>
    </source>
</evidence>
<dbReference type="InterPro" id="IPR011701">
    <property type="entry name" value="MFS"/>
</dbReference>
<evidence type="ECO:0000313" key="7">
    <source>
        <dbReference type="EMBL" id="THH17574.1"/>
    </source>
</evidence>
<dbReference type="OrthoDB" id="410267at2759"/>
<dbReference type="PANTHER" id="PTHR21576:SF160">
    <property type="entry name" value="NODULIN-LIKE DOMAIN-CONTAINING PROTEIN"/>
    <property type="match status" value="1"/>
</dbReference>
<dbReference type="SUPFAM" id="SSF103473">
    <property type="entry name" value="MFS general substrate transporter"/>
    <property type="match status" value="1"/>
</dbReference>
<sequence>MADAPKLLSLPRLATLITSLLVALSSGTNYLTPVNLIAYAPQLGSRLHLTHTQLNLIALSGNVGVYTSGPFWGKLVDARGPRVLLVGAFVFLLAGYSGIRGVYDAGLDEGERLSNLHLSFMIFCGFLTGLGGNAGLTSAINSTAKSFPDKLRATAVAVVLSGFGLSAFFFTSISHIFFPGNTSQFLLILALGTSLPMILGFLFIRPIPLPAMDSARALEHGSADQYQRLSTSERSVTFQRLNNSQTHLLSSTGEDSEDEDVSHPSPSSHRHGHASIALMNSVELSPSVSIDGFRSIHRSRSRSVVPSERGGAEKTAEGRGVDISGRALWFSGDFWLIFSILMLLSGTGLMYINNVGSISQALFAKGNPSYDEVEAAAFQAAQVSVISITNFIGRIFIGVAADFAKSALHYPRSFCMTLVASLFVLSQAVTVGLDDVRRLWQASALLGFAYGSMFGLFPTVCIEWFGLGMRTSSLAHVPYPSSAFPPAHFSENWGYVSLSPVIGGNLFFAGLWP</sequence>
<dbReference type="AlphaFoldDB" id="A0A4S4LY81"/>
<protein>
    <recommendedName>
        <fullName evidence="9">Nodulin-like domain-containing protein</fullName>
    </recommendedName>
</protein>
<evidence type="ECO:0000256" key="2">
    <source>
        <dbReference type="ARBA" id="ARBA00022692"/>
    </source>
</evidence>
<evidence type="ECO:0000256" key="6">
    <source>
        <dbReference type="SAM" id="Phobius"/>
    </source>
</evidence>
<accession>A0A4S4LY81</accession>
<gene>
    <name evidence="7" type="ORF">EW146_g3249</name>
</gene>
<name>A0A4S4LY81_9AGAM</name>
<reference evidence="7 8" key="1">
    <citation type="submission" date="2019-02" db="EMBL/GenBank/DDBJ databases">
        <title>Genome sequencing of the rare red list fungi Bondarzewia mesenterica.</title>
        <authorList>
            <person name="Buettner E."/>
            <person name="Kellner H."/>
        </authorList>
    </citation>
    <scope>NUCLEOTIDE SEQUENCE [LARGE SCALE GENOMIC DNA]</scope>
    <source>
        <strain evidence="7 8">DSM 108281</strain>
    </source>
</reference>
<evidence type="ECO:0008006" key="9">
    <source>
        <dbReference type="Google" id="ProtNLM"/>
    </source>
</evidence>
<feature type="transmembrane region" description="Helical" evidence="6">
    <location>
        <begin position="156"/>
        <end position="178"/>
    </location>
</feature>
<dbReference type="EMBL" id="SGPL01000105">
    <property type="protein sequence ID" value="THH17574.1"/>
    <property type="molecule type" value="Genomic_DNA"/>
</dbReference>
<organism evidence="7 8">
    <name type="scientific">Bondarzewia mesenterica</name>
    <dbReference type="NCBI Taxonomy" id="1095465"/>
    <lineage>
        <taxon>Eukaryota</taxon>
        <taxon>Fungi</taxon>
        <taxon>Dikarya</taxon>
        <taxon>Basidiomycota</taxon>
        <taxon>Agaricomycotina</taxon>
        <taxon>Agaricomycetes</taxon>
        <taxon>Russulales</taxon>
        <taxon>Bondarzewiaceae</taxon>
        <taxon>Bondarzewia</taxon>
    </lineage>
</organism>
<feature type="transmembrane region" description="Helical" evidence="6">
    <location>
        <begin position="334"/>
        <end position="356"/>
    </location>
</feature>
<dbReference type="GO" id="GO:0022857">
    <property type="term" value="F:transmembrane transporter activity"/>
    <property type="evidence" value="ECO:0007669"/>
    <property type="project" value="InterPro"/>
</dbReference>
<feature type="transmembrane region" description="Helical" evidence="6">
    <location>
        <begin position="84"/>
        <end position="103"/>
    </location>
</feature>
<comment type="subcellular location">
    <subcellularLocation>
        <location evidence="1">Membrane</location>
        <topology evidence="1">Multi-pass membrane protein</topology>
    </subcellularLocation>
</comment>
<dbReference type="Proteomes" id="UP000310158">
    <property type="component" value="Unassembled WGS sequence"/>
</dbReference>
<feature type="transmembrane region" description="Helical" evidence="6">
    <location>
        <begin position="184"/>
        <end position="204"/>
    </location>
</feature>
<keyword evidence="8" id="KW-1185">Reference proteome</keyword>
<dbReference type="PANTHER" id="PTHR21576">
    <property type="entry name" value="UNCHARACTERIZED NODULIN-LIKE PROTEIN"/>
    <property type="match status" value="1"/>
</dbReference>
<dbReference type="Gene3D" id="1.20.1250.20">
    <property type="entry name" value="MFS general substrate transporter like domains"/>
    <property type="match status" value="1"/>
</dbReference>
<keyword evidence="2 6" id="KW-0812">Transmembrane</keyword>
<feature type="transmembrane region" description="Helical" evidence="6">
    <location>
        <begin position="376"/>
        <end position="401"/>
    </location>
</feature>
<feature type="transmembrane region" description="Helical" evidence="6">
    <location>
        <begin position="413"/>
        <end position="433"/>
    </location>
</feature>
<dbReference type="InterPro" id="IPR036259">
    <property type="entry name" value="MFS_trans_sf"/>
</dbReference>
<comment type="caution">
    <text evidence="7">The sequence shown here is derived from an EMBL/GenBank/DDBJ whole genome shotgun (WGS) entry which is preliminary data.</text>
</comment>
<proteinExistence type="predicted"/>
<dbReference type="GO" id="GO:0000329">
    <property type="term" value="C:fungal-type vacuole membrane"/>
    <property type="evidence" value="ECO:0007669"/>
    <property type="project" value="TreeGrafter"/>
</dbReference>
<keyword evidence="4 6" id="KW-0472">Membrane</keyword>
<dbReference type="Pfam" id="PF07690">
    <property type="entry name" value="MFS_1"/>
    <property type="match status" value="1"/>
</dbReference>
<keyword evidence="3 6" id="KW-1133">Transmembrane helix</keyword>
<evidence type="ECO:0000256" key="5">
    <source>
        <dbReference type="SAM" id="MobiDB-lite"/>
    </source>
</evidence>
<feature type="region of interest" description="Disordered" evidence="5">
    <location>
        <begin position="249"/>
        <end position="272"/>
    </location>
</feature>
<feature type="transmembrane region" description="Helical" evidence="6">
    <location>
        <begin position="439"/>
        <end position="465"/>
    </location>
</feature>
<evidence type="ECO:0000256" key="4">
    <source>
        <dbReference type="ARBA" id="ARBA00023136"/>
    </source>
</evidence>
<evidence type="ECO:0000256" key="3">
    <source>
        <dbReference type="ARBA" id="ARBA00022989"/>
    </source>
</evidence>
<evidence type="ECO:0000313" key="8">
    <source>
        <dbReference type="Proteomes" id="UP000310158"/>
    </source>
</evidence>